<accession>A0A3L7K0J2</accession>
<dbReference type="CDD" id="cd24007">
    <property type="entry name" value="ASKHA_NBD_eukNAGK-like"/>
    <property type="match status" value="1"/>
</dbReference>
<reference evidence="2 3" key="1">
    <citation type="submission" date="2018-10" db="EMBL/GenBank/DDBJ databases">
        <title>Falsibacillus sp. genome draft.</title>
        <authorList>
            <person name="Shi S."/>
        </authorList>
    </citation>
    <scope>NUCLEOTIDE SEQUENCE [LARGE SCALE GENOMIC DNA]</scope>
    <source>
        <strain evidence="2 3">GY 10110</strain>
    </source>
</reference>
<organism evidence="2 3">
    <name type="scientific">Falsibacillus albus</name>
    <dbReference type="NCBI Taxonomy" id="2478915"/>
    <lineage>
        <taxon>Bacteria</taxon>
        <taxon>Bacillati</taxon>
        <taxon>Bacillota</taxon>
        <taxon>Bacilli</taxon>
        <taxon>Bacillales</taxon>
        <taxon>Bacillaceae</taxon>
        <taxon>Falsibacillus</taxon>
    </lineage>
</organism>
<comment type="caution">
    <text evidence="2">The sequence shown here is derived from an EMBL/GenBank/DDBJ whole genome shotgun (WGS) entry which is preliminary data.</text>
</comment>
<name>A0A3L7K0J2_9BACI</name>
<feature type="domain" description="ATPase BadF/BadG/BcrA/BcrD type" evidence="1">
    <location>
        <begin position="5"/>
        <end position="290"/>
    </location>
</feature>
<dbReference type="InterPro" id="IPR043129">
    <property type="entry name" value="ATPase_NBD"/>
</dbReference>
<dbReference type="PANTHER" id="PTHR43190">
    <property type="entry name" value="N-ACETYL-D-GLUCOSAMINE KINASE"/>
    <property type="match status" value="1"/>
</dbReference>
<dbReference type="Gene3D" id="3.30.420.40">
    <property type="match status" value="2"/>
</dbReference>
<evidence type="ECO:0000313" key="2">
    <source>
        <dbReference type="EMBL" id="RLQ96587.1"/>
    </source>
</evidence>
<dbReference type="RefSeq" id="WP_121679608.1">
    <property type="nucleotide sequence ID" value="NZ_RCVZ01000003.1"/>
</dbReference>
<keyword evidence="3" id="KW-1185">Reference proteome</keyword>
<dbReference type="SUPFAM" id="SSF53067">
    <property type="entry name" value="Actin-like ATPase domain"/>
    <property type="match status" value="2"/>
</dbReference>
<dbReference type="PANTHER" id="PTHR43190:SF3">
    <property type="entry name" value="N-ACETYL-D-GLUCOSAMINE KINASE"/>
    <property type="match status" value="1"/>
</dbReference>
<gene>
    <name evidence="2" type="ORF">D9X91_05635</name>
</gene>
<dbReference type="AlphaFoldDB" id="A0A3L7K0J2"/>
<dbReference type="Pfam" id="PF01869">
    <property type="entry name" value="BcrAD_BadFG"/>
    <property type="match status" value="1"/>
</dbReference>
<dbReference type="InterPro" id="IPR002731">
    <property type="entry name" value="ATPase_BadF"/>
</dbReference>
<dbReference type="OrthoDB" id="9772633at2"/>
<evidence type="ECO:0000313" key="3">
    <source>
        <dbReference type="Proteomes" id="UP000276770"/>
    </source>
</evidence>
<dbReference type="EMBL" id="RCVZ01000003">
    <property type="protein sequence ID" value="RLQ96587.1"/>
    <property type="molecule type" value="Genomic_DNA"/>
</dbReference>
<proteinExistence type="predicted"/>
<dbReference type="Proteomes" id="UP000276770">
    <property type="component" value="Unassembled WGS sequence"/>
</dbReference>
<dbReference type="InterPro" id="IPR052519">
    <property type="entry name" value="Euk-type_GlcNAc_Kinase"/>
</dbReference>
<sequence length="309" mass="33774">MELVIGVDAGGTKTTALILNQDEDILFEAKSGIGNPAVDFPQALQNIKKVLIDCLQSRFGAECKAVAAGIAGIEAGNYKDLMYTELRKEFSIPILLMNDAELAHFSLLKGSDGVVTIAGTGSVSFGRNGKKEGYTGGWGHLLGDEGSSYHIAMEACRQIAICADKGIPFTDLSESIMRVLQLKEANDLKGFVYQSTKDQIAALSTHIYEMALKGNEHANSLFQQAGIQLAQQTYFLLKKLDFQREKVLVSIKGSLLEKNEFVQGEFKKQLEMLYEGSKWAPSESSPAAGAIYAWQMAKGTDRWKRSSLD</sequence>
<protein>
    <submittedName>
        <fullName evidence="2">ROK family protein</fullName>
    </submittedName>
</protein>
<evidence type="ECO:0000259" key="1">
    <source>
        <dbReference type="Pfam" id="PF01869"/>
    </source>
</evidence>